<proteinExistence type="inferred from homology"/>
<dbReference type="AlphaFoldDB" id="A0A381P3R7"/>
<dbReference type="GO" id="GO:0004420">
    <property type="term" value="F:hydroxymethylglutaryl-CoA reductase (NADPH) activity"/>
    <property type="evidence" value="ECO:0007669"/>
    <property type="project" value="InterPro"/>
</dbReference>
<dbReference type="InterPro" id="IPR004553">
    <property type="entry name" value="HMG_CoA_Rdtase_bac-typ"/>
</dbReference>
<sequence>MVGLTLFSGLFPELSGQIPSRSKVNRKQLEANSTGLQSIQMPVDSSRLEGFYKLSVSERREMLAKIAGLTPEQVEAWSSSGELSEDSADRMIENVIGTYSLPIGVATNFIIDGEHYLIPFVLEEPSVVAAASNMAKRCHANGGFTSDNDDPVMIGQIQVVGCDNPEAAKASVLENSAKLIESCNAVDPILVKFGGGCRDIRARIIETDSGPMVIVHILVDCRDAMGANAVNTMAETIAPKIEGMTGGTVILRIISNLAVHRLARVSAVFSPEEISDKGDARQGSEVIDGVLQAYHFAKADPFRATTHNKGIMNAISPVAIACGQDWRAVESGAHSFAAHERVYGSLTHWEKDDEGNLVGSIELPMAVGLVGGAVRVHPAAQANVALLGITSADELAKVMAAAGLAQNLGALRALATVGIQAGHMKLHVRNMAVTAGAEDGEVDIVAARLRERGGRITQKAVEEELASLRAE</sequence>
<dbReference type="InterPro" id="IPR023076">
    <property type="entry name" value="HMG_CoA_Rdtase_CS"/>
</dbReference>
<evidence type="ECO:0008006" key="4">
    <source>
        <dbReference type="Google" id="ProtNLM"/>
    </source>
</evidence>
<dbReference type="EMBL" id="UINC01000732">
    <property type="protein sequence ID" value="SUZ60273.1"/>
    <property type="molecule type" value="Genomic_DNA"/>
</dbReference>
<keyword evidence="2" id="KW-0560">Oxidoreductase</keyword>
<dbReference type="GO" id="GO:0015936">
    <property type="term" value="P:coenzyme A metabolic process"/>
    <property type="evidence" value="ECO:0007669"/>
    <property type="project" value="InterPro"/>
</dbReference>
<dbReference type="Pfam" id="PF00368">
    <property type="entry name" value="HMG-CoA_red"/>
    <property type="match status" value="1"/>
</dbReference>
<dbReference type="PROSITE" id="PS50065">
    <property type="entry name" value="HMG_COA_REDUCTASE_4"/>
    <property type="match status" value="1"/>
</dbReference>
<comment type="similarity">
    <text evidence="1">Belongs to the HMG-CoA reductase family.</text>
</comment>
<dbReference type="InterPro" id="IPR009023">
    <property type="entry name" value="HMG_CoA_Rdtase_NAD(P)-bd_sf"/>
</dbReference>
<name>A0A381P3R7_9ZZZZ</name>
<organism evidence="3">
    <name type="scientific">marine metagenome</name>
    <dbReference type="NCBI Taxonomy" id="408172"/>
    <lineage>
        <taxon>unclassified sequences</taxon>
        <taxon>metagenomes</taxon>
        <taxon>ecological metagenomes</taxon>
    </lineage>
</organism>
<accession>A0A381P3R7</accession>
<dbReference type="PANTHER" id="PTHR10572:SF24">
    <property type="entry name" value="3-HYDROXY-3-METHYLGLUTARYL-COENZYME A REDUCTASE"/>
    <property type="match status" value="1"/>
</dbReference>
<protein>
    <recommendedName>
        <fullName evidence="4">HMG-CoA reductase</fullName>
    </recommendedName>
</protein>
<dbReference type="Gene3D" id="3.90.770.10">
    <property type="entry name" value="3-hydroxy-3-methylglutaryl-coenzyme A Reductase, Chain A, domain 2"/>
    <property type="match status" value="2"/>
</dbReference>
<dbReference type="InterPro" id="IPR009029">
    <property type="entry name" value="HMG_CoA_Rdtase_sub-bd_dom_sf"/>
</dbReference>
<evidence type="ECO:0000256" key="1">
    <source>
        <dbReference type="ARBA" id="ARBA00007661"/>
    </source>
</evidence>
<evidence type="ECO:0000256" key="2">
    <source>
        <dbReference type="ARBA" id="ARBA00023002"/>
    </source>
</evidence>
<evidence type="ECO:0000313" key="3">
    <source>
        <dbReference type="EMBL" id="SUZ60273.1"/>
    </source>
</evidence>
<dbReference type="CDD" id="cd00644">
    <property type="entry name" value="HMG-CoA_reductase_classII"/>
    <property type="match status" value="1"/>
</dbReference>
<reference evidence="3" key="1">
    <citation type="submission" date="2018-05" db="EMBL/GenBank/DDBJ databases">
        <authorList>
            <person name="Lanie J.A."/>
            <person name="Ng W.-L."/>
            <person name="Kazmierczak K.M."/>
            <person name="Andrzejewski T.M."/>
            <person name="Davidsen T.M."/>
            <person name="Wayne K.J."/>
            <person name="Tettelin H."/>
            <person name="Glass J.I."/>
            <person name="Rusch D."/>
            <person name="Podicherti R."/>
            <person name="Tsui H.-C.T."/>
            <person name="Winkler M.E."/>
        </authorList>
    </citation>
    <scope>NUCLEOTIDE SEQUENCE</scope>
</reference>
<dbReference type="SUPFAM" id="SSF56542">
    <property type="entry name" value="Substrate-binding domain of HMG-CoA reductase"/>
    <property type="match status" value="1"/>
</dbReference>
<dbReference type="Gene3D" id="1.10.8.660">
    <property type="match status" value="1"/>
</dbReference>
<dbReference type="SUPFAM" id="SSF55035">
    <property type="entry name" value="NAD-binding domain of HMG-CoA reductase"/>
    <property type="match status" value="1"/>
</dbReference>
<dbReference type="PANTHER" id="PTHR10572">
    <property type="entry name" value="3-HYDROXY-3-METHYLGLUTARYL-COENZYME A REDUCTASE"/>
    <property type="match status" value="1"/>
</dbReference>
<gene>
    <name evidence="3" type="ORF">METZ01_LOCUS13127</name>
</gene>
<dbReference type="NCBIfam" id="TIGR00532">
    <property type="entry name" value="HMG_CoA_R_NAD"/>
    <property type="match status" value="1"/>
</dbReference>
<dbReference type="InterPro" id="IPR002202">
    <property type="entry name" value="HMG_CoA_Rdtase"/>
</dbReference>
<dbReference type="PROSITE" id="PS00066">
    <property type="entry name" value="HMG_COA_REDUCTASE_1"/>
    <property type="match status" value="1"/>
</dbReference>
<dbReference type="InterPro" id="IPR023074">
    <property type="entry name" value="HMG_CoA_Rdtase_cat_sf"/>
</dbReference>